<evidence type="ECO:0000313" key="2">
    <source>
        <dbReference type="EMBL" id="WVZ57976.1"/>
    </source>
</evidence>
<protein>
    <submittedName>
        <fullName evidence="2">Uncharacterized protein</fullName>
    </submittedName>
</protein>
<organism evidence="2 3">
    <name type="scientific">Paspalum notatum var. saurae</name>
    <dbReference type="NCBI Taxonomy" id="547442"/>
    <lineage>
        <taxon>Eukaryota</taxon>
        <taxon>Viridiplantae</taxon>
        <taxon>Streptophyta</taxon>
        <taxon>Embryophyta</taxon>
        <taxon>Tracheophyta</taxon>
        <taxon>Spermatophyta</taxon>
        <taxon>Magnoliopsida</taxon>
        <taxon>Liliopsida</taxon>
        <taxon>Poales</taxon>
        <taxon>Poaceae</taxon>
        <taxon>PACMAD clade</taxon>
        <taxon>Panicoideae</taxon>
        <taxon>Andropogonodae</taxon>
        <taxon>Paspaleae</taxon>
        <taxon>Paspalinae</taxon>
        <taxon>Paspalum</taxon>
    </lineage>
</organism>
<dbReference type="AlphaFoldDB" id="A0AAQ3SNQ7"/>
<name>A0AAQ3SNQ7_PASNO</name>
<dbReference type="Proteomes" id="UP001341281">
    <property type="component" value="Chromosome 02"/>
</dbReference>
<gene>
    <name evidence="2" type="ORF">U9M48_008299</name>
</gene>
<sequence>MRGRFRHILEGENEEEEDDNIDFAQYNSFADTLMGDVDDEDGTDGLAQMLHDAKEDCDNERDWKKLEQVASGGQQIAHNEAKDVVCPLGLEKIHACPNDCILYHCDYKDLESCPMIKASRYKIKSDNTGTLRANHQGRECLLRNKKHAKVIQRHKEERKQDDMLRHPADGSQWRKIDRTYPELQRTQKT</sequence>
<keyword evidence="3" id="KW-1185">Reference proteome</keyword>
<evidence type="ECO:0000313" key="3">
    <source>
        <dbReference type="Proteomes" id="UP001341281"/>
    </source>
</evidence>
<feature type="region of interest" description="Disordered" evidence="1">
    <location>
        <begin position="152"/>
        <end position="189"/>
    </location>
</feature>
<dbReference type="PANTHER" id="PTHR10775:SF180">
    <property type="entry name" value="TRANSPOSON, EN_SPM-LIKE, TRANSPOSASE-ASSOCIATED DOMAIN PROTEIN-RELATED"/>
    <property type="match status" value="1"/>
</dbReference>
<dbReference type="PANTHER" id="PTHR10775">
    <property type="entry name" value="OS08G0208400 PROTEIN"/>
    <property type="match status" value="1"/>
</dbReference>
<accession>A0AAQ3SNQ7</accession>
<evidence type="ECO:0000256" key="1">
    <source>
        <dbReference type="SAM" id="MobiDB-lite"/>
    </source>
</evidence>
<feature type="compositionally biased region" description="Basic and acidic residues" evidence="1">
    <location>
        <begin position="153"/>
        <end position="180"/>
    </location>
</feature>
<proteinExistence type="predicted"/>
<dbReference type="EMBL" id="CP144746">
    <property type="protein sequence ID" value="WVZ57976.1"/>
    <property type="molecule type" value="Genomic_DNA"/>
</dbReference>
<reference evidence="2 3" key="1">
    <citation type="submission" date="2024-02" db="EMBL/GenBank/DDBJ databases">
        <title>High-quality chromosome-scale genome assembly of Pensacola bahiagrass (Paspalum notatum Flugge var. saurae).</title>
        <authorList>
            <person name="Vega J.M."/>
            <person name="Podio M."/>
            <person name="Orjuela J."/>
            <person name="Siena L.A."/>
            <person name="Pessino S.C."/>
            <person name="Combes M.C."/>
            <person name="Mariac C."/>
            <person name="Albertini E."/>
            <person name="Pupilli F."/>
            <person name="Ortiz J.P.A."/>
            <person name="Leblanc O."/>
        </authorList>
    </citation>
    <scope>NUCLEOTIDE SEQUENCE [LARGE SCALE GENOMIC DNA]</scope>
    <source>
        <strain evidence="2">R1</strain>
        <tissue evidence="2">Leaf</tissue>
    </source>
</reference>